<keyword evidence="1" id="KW-0812">Transmembrane</keyword>
<sequence length="164" mass="17596">MADDPGNLANLRDLAVPDPVAFWPPAPGAWFVLAGLGAMLAMSLRDVLSRHYADAYRRAAMAELDRIAASLGPDASAVDRISEVMKRAALVAFPRDEVAPLSGAGWADFVARTGGAKLDAGAVRRLLLEAYDTRHPDAGEVRNLIAQARIWVSEHRRPAEAGRS</sequence>
<evidence type="ECO:0000256" key="1">
    <source>
        <dbReference type="SAM" id="Phobius"/>
    </source>
</evidence>
<proteinExistence type="predicted"/>
<dbReference type="RefSeq" id="WP_150964675.1">
    <property type="nucleotide sequence ID" value="NZ_VZZJ01000013.1"/>
</dbReference>
<accession>A0A6N6MQQ6</accession>
<keyword evidence="1" id="KW-0472">Membrane</keyword>
<organism evidence="2 3">
    <name type="scientific">Methylobacterium planeticum</name>
    <dbReference type="NCBI Taxonomy" id="2615211"/>
    <lineage>
        <taxon>Bacteria</taxon>
        <taxon>Pseudomonadati</taxon>
        <taxon>Pseudomonadota</taxon>
        <taxon>Alphaproteobacteria</taxon>
        <taxon>Hyphomicrobiales</taxon>
        <taxon>Methylobacteriaceae</taxon>
        <taxon>Methylobacterium</taxon>
    </lineage>
</organism>
<evidence type="ECO:0000313" key="2">
    <source>
        <dbReference type="EMBL" id="KAB1072483.1"/>
    </source>
</evidence>
<keyword evidence="3" id="KW-1185">Reference proteome</keyword>
<gene>
    <name evidence="2" type="ORF">F6X51_16000</name>
</gene>
<dbReference type="Proteomes" id="UP000441523">
    <property type="component" value="Unassembled WGS sequence"/>
</dbReference>
<dbReference type="EMBL" id="VZZJ01000013">
    <property type="protein sequence ID" value="KAB1072483.1"/>
    <property type="molecule type" value="Genomic_DNA"/>
</dbReference>
<dbReference type="InterPro" id="IPR025489">
    <property type="entry name" value="DUF4381"/>
</dbReference>
<dbReference type="AlphaFoldDB" id="A0A6N6MQQ6"/>
<reference evidence="2 3" key="1">
    <citation type="submission" date="2019-09" db="EMBL/GenBank/DDBJ databases">
        <title>YIM 132548 draft genome.</title>
        <authorList>
            <person name="Jiang L."/>
        </authorList>
    </citation>
    <scope>NUCLEOTIDE SEQUENCE [LARGE SCALE GENOMIC DNA]</scope>
    <source>
        <strain evidence="2 3">YIM 132548</strain>
    </source>
</reference>
<feature type="transmembrane region" description="Helical" evidence="1">
    <location>
        <begin position="28"/>
        <end position="48"/>
    </location>
</feature>
<protein>
    <submittedName>
        <fullName evidence="2">DUF4381 domain-containing protein</fullName>
    </submittedName>
</protein>
<dbReference type="Pfam" id="PF14316">
    <property type="entry name" value="DUF4381"/>
    <property type="match status" value="1"/>
</dbReference>
<evidence type="ECO:0000313" key="3">
    <source>
        <dbReference type="Proteomes" id="UP000441523"/>
    </source>
</evidence>
<name>A0A6N6MQQ6_9HYPH</name>
<comment type="caution">
    <text evidence="2">The sequence shown here is derived from an EMBL/GenBank/DDBJ whole genome shotgun (WGS) entry which is preliminary data.</text>
</comment>
<keyword evidence="1" id="KW-1133">Transmembrane helix</keyword>